<evidence type="ECO:0008006" key="5">
    <source>
        <dbReference type="Google" id="ProtNLM"/>
    </source>
</evidence>
<keyword evidence="2" id="KW-0732">Signal</keyword>
<comment type="caution">
    <text evidence="3">The sequence shown here is derived from an EMBL/GenBank/DDBJ whole genome shotgun (WGS) entry which is preliminary data.</text>
</comment>
<feature type="signal peptide" evidence="2">
    <location>
        <begin position="1"/>
        <end position="20"/>
    </location>
</feature>
<feature type="compositionally biased region" description="Low complexity" evidence="1">
    <location>
        <begin position="34"/>
        <end position="50"/>
    </location>
</feature>
<evidence type="ECO:0000313" key="4">
    <source>
        <dbReference type="Proteomes" id="UP000355283"/>
    </source>
</evidence>
<organism evidence="3 4">
    <name type="scientific">Nannochloropsis salina CCMP1776</name>
    <dbReference type="NCBI Taxonomy" id="1027361"/>
    <lineage>
        <taxon>Eukaryota</taxon>
        <taxon>Sar</taxon>
        <taxon>Stramenopiles</taxon>
        <taxon>Ochrophyta</taxon>
        <taxon>Eustigmatophyceae</taxon>
        <taxon>Eustigmatales</taxon>
        <taxon>Monodopsidaceae</taxon>
        <taxon>Microchloropsis</taxon>
        <taxon>Microchloropsis salina</taxon>
    </lineage>
</organism>
<evidence type="ECO:0000256" key="1">
    <source>
        <dbReference type="SAM" id="MobiDB-lite"/>
    </source>
</evidence>
<feature type="chain" id="PRO_5020040504" description="RxLR effector protein" evidence="2">
    <location>
        <begin position="21"/>
        <end position="95"/>
    </location>
</feature>
<dbReference type="AlphaFoldDB" id="A0A4D9CN27"/>
<evidence type="ECO:0000256" key="2">
    <source>
        <dbReference type="SAM" id="SignalP"/>
    </source>
</evidence>
<gene>
    <name evidence="3" type="ORF">NSK_008497</name>
</gene>
<feature type="compositionally biased region" description="Acidic residues" evidence="1">
    <location>
        <begin position="81"/>
        <end position="95"/>
    </location>
</feature>
<proteinExistence type="predicted"/>
<sequence length="95" mass="10945">MRRRAFLFFAWVLTSSLGWGQTQPAEDAGPVSSQTLQTQQEQQAQFFPPQRQEEEEEEEGGREGRKEDGRSNPIPQSREGEGDEEGRMEEEESER</sequence>
<accession>A0A4D9CN27</accession>
<keyword evidence="4" id="KW-1185">Reference proteome</keyword>
<feature type="region of interest" description="Disordered" evidence="1">
    <location>
        <begin position="17"/>
        <end position="95"/>
    </location>
</feature>
<feature type="compositionally biased region" description="Basic and acidic residues" evidence="1">
    <location>
        <begin position="61"/>
        <end position="70"/>
    </location>
</feature>
<reference evidence="3 4" key="1">
    <citation type="submission" date="2019-01" db="EMBL/GenBank/DDBJ databases">
        <title>Nuclear Genome Assembly of the Microalgal Biofuel strain Nannochloropsis salina CCMP1776.</title>
        <authorList>
            <person name="Hovde B."/>
        </authorList>
    </citation>
    <scope>NUCLEOTIDE SEQUENCE [LARGE SCALE GENOMIC DNA]</scope>
    <source>
        <strain evidence="3 4">CCMP1776</strain>
    </source>
</reference>
<name>A0A4D9CN27_9STRA</name>
<protein>
    <recommendedName>
        <fullName evidence="5">RxLR effector protein</fullName>
    </recommendedName>
</protein>
<dbReference type="EMBL" id="SDOX01000182">
    <property type="protein sequence ID" value="TFJ80166.1"/>
    <property type="molecule type" value="Genomic_DNA"/>
</dbReference>
<dbReference type="Proteomes" id="UP000355283">
    <property type="component" value="Unassembled WGS sequence"/>
</dbReference>
<evidence type="ECO:0000313" key="3">
    <source>
        <dbReference type="EMBL" id="TFJ80166.1"/>
    </source>
</evidence>